<feature type="compositionally biased region" description="Low complexity" evidence="8">
    <location>
        <begin position="511"/>
        <end position="520"/>
    </location>
</feature>
<dbReference type="PANTHER" id="PTHR13587:SF7">
    <property type="entry name" value="INTEGRATOR COMPLEX SUBUNIT 3"/>
    <property type="match status" value="1"/>
</dbReference>
<dbReference type="EMBL" id="WUAV01000001">
    <property type="protein sequence ID" value="KAF1769426.1"/>
    <property type="molecule type" value="Genomic_DNA"/>
</dbReference>
<protein>
    <recommendedName>
        <fullName evidence="6">SOSS complex subunit A homolog</fullName>
    </recommendedName>
</protein>
<dbReference type="RefSeq" id="XP_003111147.2">
    <property type="nucleotide sequence ID" value="XM_003111099.2"/>
</dbReference>
<evidence type="ECO:0000256" key="2">
    <source>
        <dbReference type="ARBA" id="ARBA00004496"/>
    </source>
</evidence>
<evidence type="ECO:0000256" key="5">
    <source>
        <dbReference type="ARBA" id="ARBA00023242"/>
    </source>
</evidence>
<name>A0A6A5HRT0_CAERE</name>
<dbReference type="InterPro" id="IPR019333">
    <property type="entry name" value="INTS3_N"/>
</dbReference>
<evidence type="ECO:0000256" key="4">
    <source>
        <dbReference type="ARBA" id="ARBA00022490"/>
    </source>
</evidence>
<evidence type="ECO:0000256" key="8">
    <source>
        <dbReference type="SAM" id="MobiDB-lite"/>
    </source>
</evidence>
<dbReference type="GeneID" id="9801749"/>
<evidence type="ECO:0000259" key="10">
    <source>
        <dbReference type="Pfam" id="PF24566"/>
    </source>
</evidence>
<evidence type="ECO:0000256" key="1">
    <source>
        <dbReference type="ARBA" id="ARBA00004123"/>
    </source>
</evidence>
<dbReference type="Pfam" id="PF10189">
    <property type="entry name" value="Ints3_N"/>
    <property type="match status" value="1"/>
</dbReference>
<dbReference type="KEGG" id="crq:GCK72_001243"/>
<dbReference type="Pfam" id="PF24566">
    <property type="entry name" value="HEAT_Ints3_C"/>
    <property type="match status" value="1"/>
</dbReference>
<dbReference type="PANTHER" id="PTHR13587">
    <property type="entry name" value="INTEGRATOR COMPLEX SUBUNIT 3"/>
    <property type="match status" value="1"/>
</dbReference>
<feature type="region of interest" description="Disordered" evidence="8">
    <location>
        <begin position="493"/>
        <end position="557"/>
    </location>
</feature>
<organism evidence="11 12">
    <name type="scientific">Caenorhabditis remanei</name>
    <name type="common">Caenorhabditis vulgaris</name>
    <dbReference type="NCBI Taxonomy" id="31234"/>
    <lineage>
        <taxon>Eukaryota</taxon>
        <taxon>Metazoa</taxon>
        <taxon>Ecdysozoa</taxon>
        <taxon>Nematoda</taxon>
        <taxon>Chromadorea</taxon>
        <taxon>Rhabditida</taxon>
        <taxon>Rhabditina</taxon>
        <taxon>Rhabditomorpha</taxon>
        <taxon>Rhabditoidea</taxon>
        <taxon>Rhabditidae</taxon>
        <taxon>Peloderinae</taxon>
        <taxon>Caenorhabditis</taxon>
    </lineage>
</organism>
<dbReference type="GO" id="GO:0005634">
    <property type="term" value="C:nucleus"/>
    <property type="evidence" value="ECO:0007669"/>
    <property type="project" value="UniProtKB-SubCell"/>
</dbReference>
<feature type="region of interest" description="Disordered" evidence="8">
    <location>
        <begin position="1004"/>
        <end position="1061"/>
    </location>
</feature>
<evidence type="ECO:0000313" key="11">
    <source>
        <dbReference type="EMBL" id="KAF1769426.1"/>
    </source>
</evidence>
<evidence type="ECO:0000313" key="12">
    <source>
        <dbReference type="Proteomes" id="UP000483820"/>
    </source>
</evidence>
<evidence type="ECO:0000256" key="6">
    <source>
        <dbReference type="ARBA" id="ARBA00032741"/>
    </source>
</evidence>
<comment type="subcellular location">
    <subcellularLocation>
        <location evidence="2">Cytoplasm</location>
    </subcellularLocation>
    <subcellularLocation>
        <location evidence="1">Nucleus</location>
    </subcellularLocation>
</comment>
<feature type="compositionally biased region" description="Basic and acidic residues" evidence="8">
    <location>
        <begin position="521"/>
        <end position="543"/>
    </location>
</feature>
<comment type="similarity">
    <text evidence="3">Belongs to the Integrator subunit 3 family.</text>
</comment>
<keyword evidence="5" id="KW-0539">Nucleus</keyword>
<proteinExistence type="inferred from homology"/>
<dbReference type="InterPro" id="IPR056518">
    <property type="entry name" value="HEAT_Ints3_C"/>
</dbReference>
<evidence type="ECO:0000256" key="3">
    <source>
        <dbReference type="ARBA" id="ARBA00006130"/>
    </source>
</evidence>
<feature type="compositionally biased region" description="Polar residues" evidence="8">
    <location>
        <begin position="1009"/>
        <end position="1029"/>
    </location>
</feature>
<dbReference type="InterPro" id="IPR045334">
    <property type="entry name" value="INTS3"/>
</dbReference>
<dbReference type="GO" id="GO:0005737">
    <property type="term" value="C:cytoplasm"/>
    <property type="evidence" value="ECO:0007669"/>
    <property type="project" value="UniProtKB-SubCell"/>
</dbReference>
<evidence type="ECO:0000259" key="9">
    <source>
        <dbReference type="Pfam" id="PF10189"/>
    </source>
</evidence>
<gene>
    <name evidence="11" type="ORF">GCK72_001243</name>
</gene>
<dbReference type="Proteomes" id="UP000483820">
    <property type="component" value="Chromosome I"/>
</dbReference>
<feature type="domain" description="Ints3-like C-terminal" evidence="10">
    <location>
        <begin position="598"/>
        <end position="994"/>
    </location>
</feature>
<feature type="domain" description="Integrator complex subunit 3 N-terminal" evidence="9">
    <location>
        <begin position="57"/>
        <end position="480"/>
    </location>
</feature>
<reference evidence="11 12" key="1">
    <citation type="submission" date="2019-12" db="EMBL/GenBank/DDBJ databases">
        <title>Chromosome-level assembly of the Caenorhabditis remanei genome.</title>
        <authorList>
            <person name="Teterina A.A."/>
            <person name="Willis J.H."/>
            <person name="Phillips P.C."/>
        </authorList>
    </citation>
    <scope>NUCLEOTIDE SEQUENCE [LARGE SCALE GENOMIC DNA]</scope>
    <source>
        <strain evidence="11 12">PX506</strain>
        <tissue evidence="11">Whole organism</tissue>
    </source>
</reference>
<dbReference type="AlphaFoldDB" id="A0A6A5HRT0"/>
<feature type="compositionally biased region" description="Low complexity" evidence="8">
    <location>
        <begin position="544"/>
        <end position="554"/>
    </location>
</feature>
<accession>A0A6A5HRT0</accession>
<evidence type="ECO:0000256" key="7">
    <source>
        <dbReference type="ARBA" id="ARBA00054331"/>
    </source>
</evidence>
<comment type="function">
    <text evidence="7">Component of the integrator complex, a multiprotein complex that terminates RNA polymerase II (Pol II) transcription in the promoter-proximal region of genes. The integrator complex provides a quality checkpoint during transcription elongation by driving premature transcription termination of transcripts that are unfavorably configured for transcriptional elongation: the complex terminates transcription by (1) catalyzing dephosphorylation of the C-terminal domain (CTD) of Pol II subunit Polr2A/Rbp1 and Spt5, and (2) degrading the exiting nascent RNA transcript via endonuclease activity. The integrator complex is also involved in the 3'-end processing of the U7 snRNA, and also the spliceosomal snRNAs U1, U2, U4 and U5.</text>
</comment>
<comment type="caution">
    <text evidence="11">The sequence shown here is derived from an EMBL/GenBank/DDBJ whole genome shotgun (WGS) entry which is preliminary data.</text>
</comment>
<keyword evidence="4" id="KW-0963">Cytoplasm</keyword>
<sequence length="1061" mass="121029">MNEQFARRVQKLMKINMKSEVPPEIISRLVNDSIALDNRINGKSDKEVIDILILKDEQHDSKSIGVMFHILTSGENVDLYQKMVRFINGGGVDYWHNALCNMNMILFECWPHIHLACKEQLIRLIREAIRQNVKQIENVLMNAFRVANGSFDNVSKQRMFARLSAIVRENDVWFKSQRTAAALVGSIIICTSSVISYTPAPITSQDTFRESLTDFVCWVIRNKKMDCLTLGRDFVLVLIRLAKLPQIEEIWKDILTNPASYGVASIEDYWGKNHYLQHVRISIELERKIIFMIHSGGKNLLIYFSWFANKYFRGNDGPALRAECVRHVLYLQLDVAKAPPSAFENRIQLLHLIVSTAPPGPEQQWLKLCLFADWFGCDERNPSNFTYVEIPLSVVRYALFLSPSPPHQNSIVQSSHCSHFANSLLEYLCKSVDVLFPSNVEYIRKNVNNAMRYCRDRLQHNLAQILENSKIDRKVTELLRSLFPDFVRSGAIPIPRPRKKPTEDPKPVPKVPTTSPSTSEFSEKPEKIDKSERRSKSAEKSSSLDKPSSSKAAAVDFEKIEKDKKDKEDKELNSSIKLLRGEIASKMETLKSQWKDLDDDADKCETVEALLLHMLNTEENFDEAQQELAGQCLQRIMGSVVVDDKSLLPENEKDLSESFTHPIYSFLRILCSPPNDDDSARDIMTTMMAAMREKDSSLTYVLLYFIKGTYGSRPKEAIECYKDIAKMSGRVLDEMLASDLQLCAVTDNRLFAYLVPFVFSQFEEEVMGTPALLSTLCANFDAVQLRSFISDIVREEIKIFRKESFSKMVMDSVEWATTPQWVFWHLVHADGVPIEWFLSTIPKLDAKAHDEAIANILLMMKRMDREPWAGLVRSLFCRLPNKDDTFAIDALKILIEDTDQCHKVGDVVAGLIKKLIGNNDILGVGVRVQKKGNPLKLTLQQLLEHLQHFSATCVEKKHRSTETFMARTSLQEAFAAIKVNEKANLLVKKYGNLFGAMDIIAQDTKEQSSSRTLRGNRQGSGGDKQQTQQQKRKANDTDDEQNNKKRKMHKDIIELSDSDSD</sequence>
<dbReference type="CTD" id="9801749"/>